<dbReference type="EMBL" id="BMLS01000003">
    <property type="protein sequence ID" value="GGO69307.1"/>
    <property type="molecule type" value="Genomic_DNA"/>
</dbReference>
<keyword evidence="8" id="KW-0282">Flagellum</keyword>
<dbReference type="Proteomes" id="UP000606935">
    <property type="component" value="Unassembled WGS sequence"/>
</dbReference>
<dbReference type="InterPro" id="IPR001444">
    <property type="entry name" value="Flag_bb_rod_N"/>
</dbReference>
<feature type="domain" description="Flagellar basal body rod protein N-terminal" evidence="7">
    <location>
        <begin position="15"/>
        <end position="38"/>
    </location>
</feature>
<dbReference type="InterPro" id="IPR006300">
    <property type="entry name" value="FlgB"/>
</dbReference>
<comment type="subcellular location">
    <subcellularLocation>
        <location evidence="1 6">Bacterial flagellum basal body</location>
    </subcellularLocation>
</comment>
<keyword evidence="9" id="KW-1185">Reference proteome</keyword>
<organism evidence="8 9">
    <name type="scientific">Bowmanella pacifica</name>
    <dbReference type="NCBI Taxonomy" id="502051"/>
    <lineage>
        <taxon>Bacteria</taxon>
        <taxon>Pseudomonadati</taxon>
        <taxon>Pseudomonadota</taxon>
        <taxon>Gammaproteobacteria</taxon>
        <taxon>Alteromonadales</taxon>
        <taxon>Alteromonadaceae</taxon>
        <taxon>Bowmanella</taxon>
    </lineage>
</organism>
<dbReference type="Pfam" id="PF00460">
    <property type="entry name" value="Flg_bb_rod"/>
    <property type="match status" value="1"/>
</dbReference>
<comment type="subunit">
    <text evidence="6">The basal body constitutes a major portion of the flagellar organelle and consists of a number of rings mounted on a central rod.</text>
</comment>
<evidence type="ECO:0000256" key="2">
    <source>
        <dbReference type="ARBA" id="ARBA00009677"/>
    </source>
</evidence>
<dbReference type="PIRSF" id="PIRSF002889">
    <property type="entry name" value="Rod_FlgB"/>
    <property type="match status" value="1"/>
</dbReference>
<keyword evidence="4 6" id="KW-0975">Bacterial flagellum</keyword>
<reference evidence="8" key="2">
    <citation type="submission" date="2020-09" db="EMBL/GenBank/DDBJ databases">
        <authorList>
            <person name="Sun Q."/>
            <person name="Zhou Y."/>
        </authorList>
    </citation>
    <scope>NUCLEOTIDE SEQUENCE</scope>
    <source>
        <strain evidence="8">CGMCC 1.7086</strain>
    </source>
</reference>
<dbReference type="GO" id="GO:0030694">
    <property type="term" value="C:bacterial-type flagellum basal body, rod"/>
    <property type="evidence" value="ECO:0007669"/>
    <property type="project" value="InterPro"/>
</dbReference>
<evidence type="ECO:0000256" key="3">
    <source>
        <dbReference type="ARBA" id="ARBA00014376"/>
    </source>
</evidence>
<sequence>MEPFDKALGVHPFSMQLRLNRAEIIASNLANVDTPGFKARDVNYAEVMRDVASGISAGTKPRFDGVDAATQMMYRIPNQASADGNTVELNVEQANFAANSMDFQTSLTFLNMKINGLHKAIKGE</sequence>
<accession>A0A917Z022</accession>
<dbReference type="NCBIfam" id="TIGR01396">
    <property type="entry name" value="FlgB"/>
    <property type="match status" value="1"/>
</dbReference>
<evidence type="ECO:0000313" key="9">
    <source>
        <dbReference type="Proteomes" id="UP000606935"/>
    </source>
</evidence>
<dbReference type="PANTHER" id="PTHR30435:SF12">
    <property type="entry name" value="FLAGELLAR BASAL BODY ROD PROTEIN FLGB"/>
    <property type="match status" value="1"/>
</dbReference>
<dbReference type="AlphaFoldDB" id="A0A917Z022"/>
<gene>
    <name evidence="8" type="ORF">GCM10010982_20140</name>
</gene>
<keyword evidence="8" id="KW-0966">Cell projection</keyword>
<proteinExistence type="inferred from homology"/>
<evidence type="ECO:0000256" key="4">
    <source>
        <dbReference type="ARBA" id="ARBA00023143"/>
    </source>
</evidence>
<comment type="caution">
    <text evidence="8">The sequence shown here is derived from an EMBL/GenBank/DDBJ whole genome shotgun (WGS) entry which is preliminary data.</text>
</comment>
<evidence type="ECO:0000256" key="1">
    <source>
        <dbReference type="ARBA" id="ARBA00004117"/>
    </source>
</evidence>
<evidence type="ECO:0000256" key="5">
    <source>
        <dbReference type="ARBA" id="ARBA00024934"/>
    </source>
</evidence>
<evidence type="ECO:0000313" key="8">
    <source>
        <dbReference type="EMBL" id="GGO69307.1"/>
    </source>
</evidence>
<dbReference type="PANTHER" id="PTHR30435">
    <property type="entry name" value="FLAGELLAR PROTEIN"/>
    <property type="match status" value="1"/>
</dbReference>
<comment type="function">
    <text evidence="5 6">Structural component of flagellum, the bacterial motility apparatus. Part of the rod structure of flagellar basal body.</text>
</comment>
<keyword evidence="8" id="KW-0969">Cilium</keyword>
<reference evidence="8" key="1">
    <citation type="journal article" date="2014" name="Int. J. Syst. Evol. Microbiol.">
        <title>Complete genome sequence of Corynebacterium casei LMG S-19264T (=DSM 44701T), isolated from a smear-ripened cheese.</title>
        <authorList>
            <consortium name="US DOE Joint Genome Institute (JGI-PGF)"/>
            <person name="Walter F."/>
            <person name="Albersmeier A."/>
            <person name="Kalinowski J."/>
            <person name="Ruckert C."/>
        </authorList>
    </citation>
    <scope>NUCLEOTIDE SEQUENCE</scope>
    <source>
        <strain evidence="8">CGMCC 1.7086</strain>
    </source>
</reference>
<name>A0A917Z022_9ALTE</name>
<dbReference type="GO" id="GO:0071973">
    <property type="term" value="P:bacterial-type flagellum-dependent cell motility"/>
    <property type="evidence" value="ECO:0007669"/>
    <property type="project" value="InterPro"/>
</dbReference>
<comment type="similarity">
    <text evidence="2 6">Belongs to the flagella basal body rod proteins family.</text>
</comment>
<evidence type="ECO:0000259" key="7">
    <source>
        <dbReference type="Pfam" id="PF00460"/>
    </source>
</evidence>
<evidence type="ECO:0000256" key="6">
    <source>
        <dbReference type="PIRNR" id="PIRNR002889"/>
    </source>
</evidence>
<protein>
    <recommendedName>
        <fullName evidence="3 6">Flagellar basal body rod protein FlgB</fullName>
    </recommendedName>
</protein>